<reference evidence="3" key="1">
    <citation type="journal article" date="2019" name="Int. J. Syst. Evol. Microbiol.">
        <title>The Global Catalogue of Microorganisms (GCM) 10K type strain sequencing project: providing services to taxonomists for standard genome sequencing and annotation.</title>
        <authorList>
            <consortium name="The Broad Institute Genomics Platform"/>
            <consortium name="The Broad Institute Genome Sequencing Center for Infectious Disease"/>
            <person name="Wu L."/>
            <person name="Ma J."/>
        </authorList>
    </citation>
    <scope>NUCLEOTIDE SEQUENCE [LARGE SCALE GENOMIC DNA]</scope>
    <source>
        <strain evidence="3">KCTC 23707</strain>
    </source>
</reference>
<dbReference type="EMBL" id="JBHUER010000008">
    <property type="protein sequence ID" value="MFD1703609.1"/>
    <property type="molecule type" value="Genomic_DNA"/>
</dbReference>
<organism evidence="2 3">
    <name type="scientific">Methylopila henanensis</name>
    <dbReference type="NCBI Taxonomy" id="873516"/>
    <lineage>
        <taxon>Bacteria</taxon>
        <taxon>Pseudomonadati</taxon>
        <taxon>Pseudomonadota</taxon>
        <taxon>Alphaproteobacteria</taxon>
        <taxon>Hyphomicrobiales</taxon>
        <taxon>Methylopilaceae</taxon>
        <taxon>Methylopila</taxon>
    </lineage>
</organism>
<sequence length="146" mass="15301">MAYEVGPIPHFRPAPFGLARGPKRVVPAPAPADEAVAIAEANGMGPEFAAAIAAESPPAPAPQVPAGPQPRRRLPGGREARGLRQNLSDALGLWRGCGLKPCRRARTCVGVRGGACLADRTPELEERLAAFRQALARAPRSDDDDA</sequence>
<proteinExistence type="predicted"/>
<name>A0ABW4K7F2_9HYPH</name>
<evidence type="ECO:0000256" key="1">
    <source>
        <dbReference type="SAM" id="MobiDB-lite"/>
    </source>
</evidence>
<keyword evidence="3" id="KW-1185">Reference proteome</keyword>
<comment type="caution">
    <text evidence="2">The sequence shown here is derived from an EMBL/GenBank/DDBJ whole genome shotgun (WGS) entry which is preliminary data.</text>
</comment>
<protein>
    <submittedName>
        <fullName evidence="2">Uncharacterized protein</fullName>
    </submittedName>
</protein>
<evidence type="ECO:0000313" key="2">
    <source>
        <dbReference type="EMBL" id="MFD1703609.1"/>
    </source>
</evidence>
<dbReference type="RefSeq" id="WP_378799707.1">
    <property type="nucleotide sequence ID" value="NZ_JBHUER010000008.1"/>
</dbReference>
<dbReference type="Proteomes" id="UP001597308">
    <property type="component" value="Unassembled WGS sequence"/>
</dbReference>
<accession>A0ABW4K7F2</accession>
<evidence type="ECO:0000313" key="3">
    <source>
        <dbReference type="Proteomes" id="UP001597308"/>
    </source>
</evidence>
<gene>
    <name evidence="2" type="ORF">ACFSCV_11415</name>
</gene>
<feature type="compositionally biased region" description="Pro residues" evidence="1">
    <location>
        <begin position="57"/>
        <end position="68"/>
    </location>
</feature>
<feature type="region of interest" description="Disordered" evidence="1">
    <location>
        <begin position="54"/>
        <end position="82"/>
    </location>
</feature>